<evidence type="ECO:0000256" key="4">
    <source>
        <dbReference type="ARBA" id="ARBA00022840"/>
    </source>
</evidence>
<dbReference type="Gene3D" id="3.40.50.10330">
    <property type="entry name" value="Probable inorganic polyphosphate/atp-NAD kinase, domain 1"/>
    <property type="match status" value="1"/>
</dbReference>
<dbReference type="SUPFAM" id="SSF111331">
    <property type="entry name" value="NAD kinase/diacylglycerol kinase-like"/>
    <property type="match status" value="1"/>
</dbReference>
<dbReference type="InterPro" id="IPR045540">
    <property type="entry name" value="YegS/DAGK_C"/>
</dbReference>
<dbReference type="InterPro" id="IPR016064">
    <property type="entry name" value="NAD/diacylglycerol_kinase_sf"/>
</dbReference>
<reference evidence="6" key="1">
    <citation type="submission" date="2021-07" db="EMBL/GenBank/DDBJ databases">
        <title>Draft genome of Mortierella alpina, strain LL118, isolated from an aspen leaf litter sample.</title>
        <authorList>
            <person name="Yang S."/>
            <person name="Vinatzer B.A."/>
        </authorList>
    </citation>
    <scope>NUCLEOTIDE SEQUENCE</scope>
    <source>
        <strain evidence="6">LL118</strain>
    </source>
</reference>
<dbReference type="Pfam" id="PF00781">
    <property type="entry name" value="DAGK_cat"/>
    <property type="match status" value="1"/>
</dbReference>
<accession>A0A9P8A425</accession>
<dbReference type="PANTHER" id="PTHR12358">
    <property type="entry name" value="SPHINGOSINE KINASE"/>
    <property type="match status" value="1"/>
</dbReference>
<dbReference type="GO" id="GO:0016301">
    <property type="term" value="F:kinase activity"/>
    <property type="evidence" value="ECO:0007669"/>
    <property type="project" value="UniProtKB-KW"/>
</dbReference>
<dbReference type="PANTHER" id="PTHR12358:SF54">
    <property type="entry name" value="SPHINGOSINE KINASE RELATED PROTEIN"/>
    <property type="match status" value="1"/>
</dbReference>
<comment type="caution">
    <text evidence="6">The sequence shown here is derived from an EMBL/GenBank/DDBJ whole genome shotgun (WGS) entry which is preliminary data.</text>
</comment>
<dbReference type="Proteomes" id="UP000717515">
    <property type="component" value="Unassembled WGS sequence"/>
</dbReference>
<keyword evidence="3" id="KW-0418">Kinase</keyword>
<evidence type="ECO:0000313" key="6">
    <source>
        <dbReference type="EMBL" id="KAG9323972.1"/>
    </source>
</evidence>
<feature type="domain" description="DAGKc" evidence="5">
    <location>
        <begin position="1"/>
        <end position="114"/>
    </location>
</feature>
<keyword evidence="4" id="KW-0067">ATP-binding</keyword>
<dbReference type="InterPro" id="IPR017438">
    <property type="entry name" value="ATP-NAD_kinase_N"/>
</dbReference>
<gene>
    <name evidence="6" type="ORF">KVV02_003243</name>
</gene>
<dbReference type="GO" id="GO:0005524">
    <property type="term" value="F:ATP binding"/>
    <property type="evidence" value="ECO:0007669"/>
    <property type="project" value="UniProtKB-KW"/>
</dbReference>
<sequence>MLEPTVSTRLKDTPWKVEYTQHSGHASDLAREFVNEGYHIIVAVGGDGTISQVVHGYMQADGNAKGCAIGIISSGTGGDFVRTTLTPKDPLKALDLLLSTGSTLVDVGHITCTNPDAPSVTSEQYFINICSVGISGAIIKRVESSSIAKHISGGLVYWIYTYLTGVGYKAPLVKYETSENDAGTDDTEKKGQQMELYIMAVANGSYFGGNMHLAPKADISDGKFDVVCLHDLSLVEAITKASPALKTGSLMNLPEHQAFTQKETVVKMSPVDPSAKVYVEADGEVAGILPATWKMIPHGCRMILPK</sequence>
<dbReference type="PROSITE" id="PS50146">
    <property type="entry name" value="DAGK"/>
    <property type="match status" value="1"/>
</dbReference>
<evidence type="ECO:0000256" key="1">
    <source>
        <dbReference type="ARBA" id="ARBA00022679"/>
    </source>
</evidence>
<name>A0A9P8A425_MORAP</name>
<dbReference type="InterPro" id="IPR001206">
    <property type="entry name" value="Diacylglycerol_kinase_cat_dom"/>
</dbReference>
<proteinExistence type="predicted"/>
<organism evidence="6 7">
    <name type="scientific">Mortierella alpina</name>
    <name type="common">Oleaginous fungus</name>
    <name type="synonym">Mortierella renispora</name>
    <dbReference type="NCBI Taxonomy" id="64518"/>
    <lineage>
        <taxon>Eukaryota</taxon>
        <taxon>Fungi</taxon>
        <taxon>Fungi incertae sedis</taxon>
        <taxon>Mucoromycota</taxon>
        <taxon>Mortierellomycotina</taxon>
        <taxon>Mortierellomycetes</taxon>
        <taxon>Mortierellales</taxon>
        <taxon>Mortierellaceae</taxon>
        <taxon>Mortierella</taxon>
    </lineage>
</organism>
<dbReference type="AlphaFoldDB" id="A0A9P8A425"/>
<keyword evidence="2" id="KW-0547">Nucleotide-binding</keyword>
<protein>
    <recommendedName>
        <fullName evidence="5">DAGKc domain-containing protein</fullName>
    </recommendedName>
</protein>
<keyword evidence="1" id="KW-0808">Transferase</keyword>
<evidence type="ECO:0000256" key="3">
    <source>
        <dbReference type="ARBA" id="ARBA00022777"/>
    </source>
</evidence>
<evidence type="ECO:0000313" key="7">
    <source>
        <dbReference type="Proteomes" id="UP000717515"/>
    </source>
</evidence>
<dbReference type="Gene3D" id="2.60.200.40">
    <property type="match status" value="1"/>
</dbReference>
<evidence type="ECO:0000256" key="2">
    <source>
        <dbReference type="ARBA" id="ARBA00022741"/>
    </source>
</evidence>
<dbReference type="InterPro" id="IPR050187">
    <property type="entry name" value="Lipid_Phosphate_FormReg"/>
</dbReference>
<dbReference type="Pfam" id="PF19279">
    <property type="entry name" value="YegS_C"/>
    <property type="match status" value="1"/>
</dbReference>
<dbReference type="EMBL" id="JAIFTL010000082">
    <property type="protein sequence ID" value="KAG9323972.1"/>
    <property type="molecule type" value="Genomic_DNA"/>
</dbReference>
<evidence type="ECO:0000259" key="5">
    <source>
        <dbReference type="PROSITE" id="PS50146"/>
    </source>
</evidence>